<evidence type="ECO:0000313" key="4">
    <source>
        <dbReference type="EMBL" id="AMG76480.1"/>
    </source>
</evidence>
<accession>A0AA86L6H6</accession>
<sequence length="344" mass="36156">MNAVTALRSPTAATGFGLDALIGNTPLIRLDLTVAGRACRIFAKAEFHSLTGSTKDRMAASVILRARERGELAPGQEIVEMTSGNAGIALAAIGTSLGHRVTIFMPDWMSEERRGLLRSFGANLRLVSRDEGGFCGALDLSEAYAAERGAFLTRQFANADNVRAHRDGTGAELLRQLAALGLRPDAFAAGVGTGGTVMGVAECFAAAGIAASVHPVEPLESPTLSTGHKVGHHRIQGISDEFIPPIVRLDRLARPVAISDSCAIRMAQRLGSELGMGVGISSGANLLAAIEVARDLDEAAVVATVFCDNSLRYLSTDLAREEPARPGSIVGDVRFDHVSMIRAC</sequence>
<dbReference type="GO" id="GO:0004124">
    <property type="term" value="F:cysteine synthase activity"/>
    <property type="evidence" value="ECO:0007669"/>
    <property type="project" value="UniProtKB-EC"/>
</dbReference>
<dbReference type="InterPro" id="IPR001926">
    <property type="entry name" value="TrpB-like_PALP"/>
</dbReference>
<keyword evidence="5" id="KW-1185">Reference proteome</keyword>
<dbReference type="InterPro" id="IPR036052">
    <property type="entry name" value="TrpB-like_PALP_sf"/>
</dbReference>
<name>A0AA86L6H6_9SPHN</name>
<organism evidence="4 5">
    <name type="scientific">Sphingopyxis granuli</name>
    <dbReference type="NCBI Taxonomy" id="267128"/>
    <lineage>
        <taxon>Bacteria</taxon>
        <taxon>Pseudomonadati</taxon>
        <taxon>Pseudomonadota</taxon>
        <taxon>Alphaproteobacteria</taxon>
        <taxon>Sphingomonadales</taxon>
        <taxon>Sphingomonadaceae</taxon>
        <taxon>Sphingopyxis</taxon>
    </lineage>
</organism>
<dbReference type="EC" id="2.5.1.47" evidence="4"/>
<dbReference type="Gene3D" id="3.40.50.1100">
    <property type="match status" value="2"/>
</dbReference>
<dbReference type="Pfam" id="PF00291">
    <property type="entry name" value="PALP"/>
    <property type="match status" value="1"/>
</dbReference>
<dbReference type="KEGG" id="sgi:SGRAN_4153"/>
<keyword evidence="4" id="KW-0808">Transferase</keyword>
<comment type="cofactor">
    <cofactor evidence="1">
        <name>pyridoxal 5'-phosphate</name>
        <dbReference type="ChEBI" id="CHEBI:597326"/>
    </cofactor>
</comment>
<evidence type="ECO:0000256" key="1">
    <source>
        <dbReference type="ARBA" id="ARBA00001933"/>
    </source>
</evidence>
<dbReference type="CDD" id="cd01561">
    <property type="entry name" value="CBS_like"/>
    <property type="match status" value="1"/>
</dbReference>
<evidence type="ECO:0000259" key="3">
    <source>
        <dbReference type="Pfam" id="PF00291"/>
    </source>
</evidence>
<dbReference type="EMBL" id="CP012199">
    <property type="protein sequence ID" value="AMG76480.1"/>
    <property type="molecule type" value="Genomic_DNA"/>
</dbReference>
<dbReference type="InterPro" id="IPR050214">
    <property type="entry name" value="Cys_Synth/Cystath_Beta-Synth"/>
</dbReference>
<protein>
    <submittedName>
        <fullName evidence="4">O-acetylserine sulfhydrylase</fullName>
        <ecNumber evidence="4">2.5.1.47</ecNumber>
    </submittedName>
</protein>
<proteinExistence type="predicted"/>
<evidence type="ECO:0000256" key="2">
    <source>
        <dbReference type="ARBA" id="ARBA00022898"/>
    </source>
</evidence>
<dbReference type="SUPFAM" id="SSF53686">
    <property type="entry name" value="Tryptophan synthase beta subunit-like PLP-dependent enzymes"/>
    <property type="match status" value="1"/>
</dbReference>
<dbReference type="PANTHER" id="PTHR10314">
    <property type="entry name" value="CYSTATHIONINE BETA-SYNTHASE"/>
    <property type="match status" value="1"/>
</dbReference>
<dbReference type="RefSeq" id="WP_067186589.1">
    <property type="nucleotide sequence ID" value="NZ_CP012199.1"/>
</dbReference>
<reference evidence="4 5" key="1">
    <citation type="journal article" date="2016" name="BMC Genomics">
        <title>Genomic analysis of the nitrate-respiring Sphingopyxis granuli (formerly Sphingomonas macrogoltabida) strain TFA.</title>
        <authorList>
            <person name="Garcia-Romero I."/>
            <person name="Perez-Pulido A.J."/>
            <person name="Gonzalez-Flores Y.E."/>
            <person name="Reyes-Ramirez F."/>
            <person name="Santero E."/>
            <person name="Floriano B."/>
        </authorList>
    </citation>
    <scope>NUCLEOTIDE SEQUENCE [LARGE SCALE GENOMIC DNA]</scope>
    <source>
        <strain evidence="4 5">TFA</strain>
    </source>
</reference>
<keyword evidence="2" id="KW-0663">Pyridoxal phosphate</keyword>
<evidence type="ECO:0000313" key="5">
    <source>
        <dbReference type="Proteomes" id="UP000058599"/>
    </source>
</evidence>
<dbReference type="AlphaFoldDB" id="A0AA86L6H6"/>
<feature type="domain" description="Tryptophan synthase beta chain-like PALP" evidence="3">
    <location>
        <begin position="21"/>
        <end position="308"/>
    </location>
</feature>
<dbReference type="Proteomes" id="UP000058599">
    <property type="component" value="Chromosome"/>
</dbReference>
<gene>
    <name evidence="4" type="primary">cysM</name>
    <name evidence="4" type="ORF">SGRAN_4153</name>
</gene>